<feature type="domain" description="CS" evidence="6">
    <location>
        <begin position="134"/>
        <end position="231"/>
    </location>
</feature>
<gene>
    <name evidence="7" type="ORF">G3M70_07415</name>
</gene>
<evidence type="ECO:0000313" key="8">
    <source>
        <dbReference type="Proteomes" id="UP000594688"/>
    </source>
</evidence>
<protein>
    <submittedName>
        <fullName evidence="7">Hsp20/alpha crystallin family protein</fullName>
    </submittedName>
</protein>
<keyword evidence="4" id="KW-0812">Transmembrane</keyword>
<dbReference type="AlphaFoldDB" id="A0A7T0BVG6"/>
<dbReference type="InterPro" id="IPR007052">
    <property type="entry name" value="CS_dom"/>
</dbReference>
<proteinExistence type="inferred from homology"/>
<evidence type="ECO:0000256" key="2">
    <source>
        <dbReference type="PROSITE-ProRule" id="PRU00285"/>
    </source>
</evidence>
<evidence type="ECO:0000313" key="7">
    <source>
        <dbReference type="EMBL" id="QPJ61724.1"/>
    </source>
</evidence>
<dbReference type="InterPro" id="IPR002068">
    <property type="entry name" value="A-crystallin/Hsp20_dom"/>
</dbReference>
<reference evidence="7 8" key="1">
    <citation type="submission" date="2020-02" db="EMBL/GenBank/DDBJ databases">
        <title>Genomic and physiological characterization of two novel Nitrospinaceae genera.</title>
        <authorList>
            <person name="Mueller A.J."/>
            <person name="Jung M.-Y."/>
            <person name="Strachan C.R."/>
            <person name="Herbold C.W."/>
            <person name="Kirkegaard R.H."/>
            <person name="Daims H."/>
        </authorList>
    </citation>
    <scope>NUCLEOTIDE SEQUENCE [LARGE SCALE GENOMIC DNA]</scope>
    <source>
        <strain evidence="7">EB</strain>
    </source>
</reference>
<evidence type="ECO:0000256" key="1">
    <source>
        <dbReference type="ARBA" id="ARBA00023016"/>
    </source>
</evidence>
<evidence type="ECO:0000259" key="5">
    <source>
        <dbReference type="PROSITE" id="PS01031"/>
    </source>
</evidence>
<sequence length="231" mass="26920">MKTDDSKKDDQLDSLKKQMADQELIQMNRSYLESLGAQRKNKTIRWLWALIACLVLMIGVQSYFLFNKNPDNQFSHNQEPGLINPNLFPKLYSQDSLDPFSQFQQMQKRMDRFFDQNLNQLKGDPFSMRSFSFGGPFSQNFDLTEENDRYIVSLDLPGLDKTKLDVTIEEQTLKISGTIEELNETKEEDKFFKSQSSSHIERYMTLPGPVKPESLQIDVKNDKLIVEVQKK</sequence>
<dbReference type="PROSITE" id="PS51203">
    <property type="entry name" value="CS"/>
    <property type="match status" value="1"/>
</dbReference>
<dbReference type="GO" id="GO:0009408">
    <property type="term" value="P:response to heat"/>
    <property type="evidence" value="ECO:0007669"/>
    <property type="project" value="InterPro"/>
</dbReference>
<dbReference type="PANTHER" id="PTHR46733:SF4">
    <property type="entry name" value="HEAT SHOCK PROTEIN 21, CHLOROPLASTIC"/>
    <property type="match status" value="1"/>
</dbReference>
<keyword evidence="4" id="KW-1133">Transmembrane helix</keyword>
<dbReference type="Pfam" id="PF00011">
    <property type="entry name" value="HSP20"/>
    <property type="match status" value="1"/>
</dbReference>
<dbReference type="KEGG" id="nli:G3M70_07415"/>
<dbReference type="InterPro" id="IPR044587">
    <property type="entry name" value="HSP21-like"/>
</dbReference>
<keyword evidence="4" id="KW-0472">Membrane</keyword>
<organism evidence="7 8">
    <name type="scientific">Candidatus Nitronauta litoralis</name>
    <dbReference type="NCBI Taxonomy" id="2705533"/>
    <lineage>
        <taxon>Bacteria</taxon>
        <taxon>Pseudomonadati</taxon>
        <taxon>Nitrospinota/Tectimicrobiota group</taxon>
        <taxon>Nitrospinota</taxon>
        <taxon>Nitrospinia</taxon>
        <taxon>Nitrospinales</taxon>
        <taxon>Nitrospinaceae</taxon>
        <taxon>Candidatus Nitronauta</taxon>
    </lineage>
</organism>
<dbReference type="PANTHER" id="PTHR46733">
    <property type="entry name" value="26.5 KDA HEAT SHOCK PROTEIN, MITOCHONDRIAL"/>
    <property type="match status" value="1"/>
</dbReference>
<evidence type="ECO:0000256" key="3">
    <source>
        <dbReference type="RuleBase" id="RU003616"/>
    </source>
</evidence>
<dbReference type="EMBL" id="CP048685">
    <property type="protein sequence ID" value="QPJ61724.1"/>
    <property type="molecule type" value="Genomic_DNA"/>
</dbReference>
<dbReference type="Proteomes" id="UP000594688">
    <property type="component" value="Chromosome"/>
</dbReference>
<dbReference type="SUPFAM" id="SSF49764">
    <property type="entry name" value="HSP20-like chaperones"/>
    <property type="match status" value="1"/>
</dbReference>
<evidence type="ECO:0000256" key="4">
    <source>
        <dbReference type="SAM" id="Phobius"/>
    </source>
</evidence>
<feature type="domain" description="SHSP" evidence="5">
    <location>
        <begin position="132"/>
        <end position="231"/>
    </location>
</feature>
<evidence type="ECO:0000259" key="6">
    <source>
        <dbReference type="PROSITE" id="PS51203"/>
    </source>
</evidence>
<dbReference type="Gene3D" id="2.60.40.790">
    <property type="match status" value="1"/>
</dbReference>
<feature type="transmembrane region" description="Helical" evidence="4">
    <location>
        <begin position="46"/>
        <end position="66"/>
    </location>
</feature>
<keyword evidence="1" id="KW-0346">Stress response</keyword>
<dbReference type="PROSITE" id="PS01031">
    <property type="entry name" value="SHSP"/>
    <property type="match status" value="1"/>
</dbReference>
<comment type="similarity">
    <text evidence="2 3">Belongs to the small heat shock protein (HSP20) family.</text>
</comment>
<dbReference type="InterPro" id="IPR008978">
    <property type="entry name" value="HSP20-like_chaperone"/>
</dbReference>
<accession>A0A7T0BVG6</accession>
<name>A0A7T0BVG6_9BACT</name>
<dbReference type="CDD" id="cd06464">
    <property type="entry name" value="ACD_sHsps-like"/>
    <property type="match status" value="1"/>
</dbReference>